<evidence type="ECO:0000313" key="3">
    <source>
        <dbReference type="Proteomes" id="UP000236345"/>
    </source>
</evidence>
<dbReference type="Proteomes" id="UP000236345">
    <property type="component" value="Unassembled WGS sequence"/>
</dbReference>
<keyword evidence="3" id="KW-1185">Reference proteome</keyword>
<feature type="domain" description="GmrSD restriction endonucleases N-terminal" evidence="1">
    <location>
        <begin position="25"/>
        <end position="163"/>
    </location>
</feature>
<dbReference type="PANTHER" id="PTHR39639:SF1">
    <property type="entry name" value="DUF262 DOMAIN-CONTAINING PROTEIN"/>
    <property type="match status" value="1"/>
</dbReference>
<dbReference type="RefSeq" id="WP_103058320.1">
    <property type="nucleotide sequence ID" value="NZ_BSOF01000026.1"/>
</dbReference>
<evidence type="ECO:0000313" key="2">
    <source>
        <dbReference type="EMBL" id="PNS12850.1"/>
    </source>
</evidence>
<sequence>MKNFDSRTYSIHDFLEWESNGQLELSPRFQRKSVWNEKAKSYLMDTIVNGKPMPKVFIRQKTNAQTRKSVREVVDGQQRLRTILSFIKDAFPISKQHNKKFGGKYYSQLSEVDENIQAQILSYEISVDLLVNMSDADVLDVFGRLNSYSVLLNTQEKIHANHFGPFKTLADRLAHENNDFWIDNKILTPQKILRMSDVELVSDILVALNDGIKSKKQIEKYYELYETDELPVDVEVLEVQFGQIVSLIRQLYPEGLKDKEFRRIHVIYSLFVSLYHIQFGVPNLKAVGQRIEDGDIAKITNRLDRIELIFMEENKAELTEREIQFLNDCRRATTDTAVRIRRSEYLNDVILGEV</sequence>
<dbReference type="AlphaFoldDB" id="A0A2K1QCV1"/>
<accession>A0A2K1QCV1</accession>
<dbReference type="Pfam" id="PF03235">
    <property type="entry name" value="GmrSD_N"/>
    <property type="match status" value="1"/>
</dbReference>
<reference evidence="3" key="1">
    <citation type="submission" date="2017-09" db="EMBL/GenBank/DDBJ databases">
        <authorList>
            <person name="Palmer M."/>
            <person name="Steenkamp E.T."/>
            <person name="Coetzee M.P."/>
            <person name="Avontuur J.R."/>
            <person name="Van Zyl E."/>
            <person name="Chan W.-Y."/>
            <person name="Blom J."/>
            <person name="Venter S.N."/>
        </authorList>
    </citation>
    <scope>NUCLEOTIDE SEQUENCE [LARGE SCALE GENOMIC DNA]</scope>
    <source>
        <strain evidence="3">QC88-366</strain>
    </source>
</reference>
<dbReference type="OrthoDB" id="7802453at2"/>
<dbReference type="PANTHER" id="PTHR39639">
    <property type="entry name" value="CHROMOSOME 16, WHOLE GENOME SHOTGUN SEQUENCE"/>
    <property type="match status" value="1"/>
</dbReference>
<dbReference type="InterPro" id="IPR004919">
    <property type="entry name" value="GmrSD_N"/>
</dbReference>
<name>A0A2K1QCV1_9GAMM</name>
<evidence type="ECO:0000259" key="1">
    <source>
        <dbReference type="Pfam" id="PF03235"/>
    </source>
</evidence>
<dbReference type="EMBL" id="NWUO01000002">
    <property type="protein sequence ID" value="PNS12850.1"/>
    <property type="molecule type" value="Genomic_DNA"/>
</dbReference>
<comment type="caution">
    <text evidence="2">The sequence shown here is derived from an EMBL/GenBank/DDBJ whole genome shotgun (WGS) entry which is preliminary data.</text>
</comment>
<organism evidence="2 3">
    <name type="scientific">Mixta theicola</name>
    <dbReference type="NCBI Taxonomy" id="1458355"/>
    <lineage>
        <taxon>Bacteria</taxon>
        <taxon>Pseudomonadati</taxon>
        <taxon>Pseudomonadota</taxon>
        <taxon>Gammaproteobacteria</taxon>
        <taxon>Enterobacterales</taxon>
        <taxon>Erwiniaceae</taxon>
        <taxon>Mixta</taxon>
    </lineage>
</organism>
<gene>
    <name evidence="2" type="ORF">COO59_02715</name>
</gene>
<proteinExistence type="predicted"/>
<protein>
    <recommendedName>
        <fullName evidence="1">GmrSD restriction endonucleases N-terminal domain-containing protein</fullName>
    </recommendedName>
</protein>